<accession>A0A292PRC5</accession>
<reference evidence="1" key="1">
    <citation type="submission" date="2015-10" db="EMBL/GenBank/DDBJ databases">
        <authorList>
            <person name="Regsiter A."/>
            <person name="william w."/>
        </authorList>
    </citation>
    <scope>NUCLEOTIDE SEQUENCE</scope>
    <source>
        <strain evidence="1">Montdore</strain>
    </source>
</reference>
<organism evidence="1 2">
    <name type="scientific">Tuber aestivum</name>
    <name type="common">summer truffle</name>
    <dbReference type="NCBI Taxonomy" id="59557"/>
    <lineage>
        <taxon>Eukaryota</taxon>
        <taxon>Fungi</taxon>
        <taxon>Dikarya</taxon>
        <taxon>Ascomycota</taxon>
        <taxon>Pezizomycotina</taxon>
        <taxon>Pezizomycetes</taxon>
        <taxon>Pezizales</taxon>
        <taxon>Tuberaceae</taxon>
        <taxon>Tuber</taxon>
    </lineage>
</organism>
<evidence type="ECO:0000313" key="2">
    <source>
        <dbReference type="Proteomes" id="UP001412239"/>
    </source>
</evidence>
<name>A0A292PRC5_9PEZI</name>
<protein>
    <submittedName>
        <fullName evidence="1">Uncharacterized protein</fullName>
    </submittedName>
</protein>
<dbReference type="Proteomes" id="UP001412239">
    <property type="component" value="Unassembled WGS sequence"/>
</dbReference>
<keyword evidence="2" id="KW-1185">Reference proteome</keyword>
<dbReference type="EMBL" id="LN891101">
    <property type="protein sequence ID" value="CUS09017.1"/>
    <property type="molecule type" value="Genomic_DNA"/>
</dbReference>
<gene>
    <name evidence="1" type="ORF">GSTUAT00006897001</name>
</gene>
<sequence length="84" mass="9471">MALSHEIKVDGVRAVLLALPKTIKNVFVVFTVPEDRVDNYKLPQKAPADEDLTFGTYKYTVQQFRLVFSNRDLLSIAVPYTAAL</sequence>
<proteinExistence type="predicted"/>
<evidence type="ECO:0000313" key="1">
    <source>
        <dbReference type="EMBL" id="CUS09017.1"/>
    </source>
</evidence>
<dbReference type="AlphaFoldDB" id="A0A292PRC5"/>